<keyword evidence="6 7" id="KW-0472">Membrane</keyword>
<sequence length="359" mass="36926">MKRTAPDYNAGDLFGEIYLVESAPAPIKRRAISDYLPGLILCTTASLAAAWLAGQYGFPIILLGLLIGLALSFMADVEATSHGLDFASRRLLQAGIVLLGLQVTFAQVGSLGWLAFAGLLTVMVAAFAAGLLAARWAGQGREAGILAGGATAICGASAALALYGVIGRDRLDQARFSVTLVGIAVASAIAMSVYPAIAQMAGFGDRQAGFLIGASVHDAAQAIGGAFDYSDAAGRDGTVVKLARVAMLGPIVALTALWLGRSAGAKGETAPAGRRALMPWFIIGFFILLALNSVLSIPEFSRDLALTSSKALLLMAVTATAMRSRLADLLDAGWKTLVPVVAASLASFVVAFVVAITVL</sequence>
<accession>A0ABX8ZCM2</accession>
<evidence type="ECO:0000256" key="4">
    <source>
        <dbReference type="ARBA" id="ARBA00022692"/>
    </source>
</evidence>
<evidence type="ECO:0000256" key="5">
    <source>
        <dbReference type="ARBA" id="ARBA00022989"/>
    </source>
</evidence>
<evidence type="ECO:0000256" key="7">
    <source>
        <dbReference type="SAM" id="Phobius"/>
    </source>
</evidence>
<evidence type="ECO:0000313" key="9">
    <source>
        <dbReference type="Proteomes" id="UP000824280"/>
    </source>
</evidence>
<feature type="transmembrane region" description="Helical" evidence="7">
    <location>
        <begin position="114"/>
        <end position="133"/>
    </location>
</feature>
<protein>
    <submittedName>
        <fullName evidence="8">Sulfate exporter family transporter</fullName>
    </submittedName>
</protein>
<evidence type="ECO:0000256" key="1">
    <source>
        <dbReference type="ARBA" id="ARBA00004651"/>
    </source>
</evidence>
<dbReference type="Proteomes" id="UP000824280">
    <property type="component" value="Chromosome"/>
</dbReference>
<feature type="transmembrane region" description="Helical" evidence="7">
    <location>
        <begin position="280"/>
        <end position="297"/>
    </location>
</feature>
<keyword evidence="5 7" id="KW-1133">Transmembrane helix</keyword>
<dbReference type="PANTHER" id="PTHR30106">
    <property type="entry name" value="INNER MEMBRANE PROTEIN YEIH-RELATED"/>
    <property type="match status" value="1"/>
</dbReference>
<evidence type="ECO:0000256" key="6">
    <source>
        <dbReference type="ARBA" id="ARBA00023136"/>
    </source>
</evidence>
<evidence type="ECO:0000256" key="2">
    <source>
        <dbReference type="ARBA" id="ARBA00007977"/>
    </source>
</evidence>
<feature type="transmembrane region" description="Helical" evidence="7">
    <location>
        <begin position="145"/>
        <end position="166"/>
    </location>
</feature>
<comment type="subcellular location">
    <subcellularLocation>
        <location evidence="1">Cell membrane</location>
        <topology evidence="1">Multi-pass membrane protein</topology>
    </subcellularLocation>
</comment>
<organism evidence="8 9">
    <name type="scientific">Qipengyuania psychrotolerans</name>
    <dbReference type="NCBI Taxonomy" id="2867238"/>
    <lineage>
        <taxon>Bacteria</taxon>
        <taxon>Pseudomonadati</taxon>
        <taxon>Pseudomonadota</taxon>
        <taxon>Alphaproteobacteria</taxon>
        <taxon>Sphingomonadales</taxon>
        <taxon>Erythrobacteraceae</taxon>
        <taxon>Qipengyuania</taxon>
    </lineage>
</organism>
<evidence type="ECO:0000256" key="3">
    <source>
        <dbReference type="ARBA" id="ARBA00022475"/>
    </source>
</evidence>
<dbReference type="RefSeq" id="WP_221422262.1">
    <property type="nucleotide sequence ID" value="NZ_CP081297.1"/>
</dbReference>
<keyword evidence="4 7" id="KW-0812">Transmembrane</keyword>
<feature type="transmembrane region" description="Helical" evidence="7">
    <location>
        <begin position="60"/>
        <end position="79"/>
    </location>
</feature>
<dbReference type="InterPro" id="IPR018383">
    <property type="entry name" value="UPF0324_pro"/>
</dbReference>
<feature type="transmembrane region" description="Helical" evidence="7">
    <location>
        <begin position="304"/>
        <end position="324"/>
    </location>
</feature>
<gene>
    <name evidence="8" type="ORF">K3166_10980</name>
</gene>
<dbReference type="EMBL" id="CP081297">
    <property type="protein sequence ID" value="QZD86720.1"/>
    <property type="molecule type" value="Genomic_DNA"/>
</dbReference>
<reference evidence="8 9" key="1">
    <citation type="submission" date="2021-08" db="EMBL/GenBank/DDBJ databases">
        <title>Comparative Genomics Analysis of the Genus Qipengyuania Reveals Extensive Genetic Diversity and Metabolic Versatility, Including the Description of Fifteen Novel Species.</title>
        <authorList>
            <person name="Liu Y."/>
        </authorList>
    </citation>
    <scope>NUCLEOTIDE SEQUENCE [LARGE SCALE GENOMIC DNA]</scope>
    <source>
        <strain evidence="8 9">1XM2-8</strain>
    </source>
</reference>
<keyword evidence="3" id="KW-1003">Cell membrane</keyword>
<evidence type="ECO:0000313" key="8">
    <source>
        <dbReference type="EMBL" id="QZD86720.1"/>
    </source>
</evidence>
<feature type="transmembrane region" description="Helical" evidence="7">
    <location>
        <begin position="178"/>
        <end position="197"/>
    </location>
</feature>
<feature type="transmembrane region" description="Helical" evidence="7">
    <location>
        <begin position="336"/>
        <end position="358"/>
    </location>
</feature>
<keyword evidence="9" id="KW-1185">Reference proteome</keyword>
<dbReference type="PANTHER" id="PTHR30106:SF2">
    <property type="entry name" value="UPF0324 INNER MEMBRANE PROTEIN YEIH"/>
    <property type="match status" value="1"/>
</dbReference>
<proteinExistence type="inferred from homology"/>
<comment type="similarity">
    <text evidence="2">Belongs to the UPF0324 family.</text>
</comment>
<name>A0ABX8ZCM2_9SPHN</name>
<dbReference type="Pfam" id="PF03601">
    <property type="entry name" value="Cons_hypoth698"/>
    <property type="match status" value="1"/>
</dbReference>
<feature type="transmembrane region" description="Helical" evidence="7">
    <location>
        <begin position="242"/>
        <end position="260"/>
    </location>
</feature>